<organism evidence="1 2">
    <name type="scientific">Aduncisulcus paluster</name>
    <dbReference type="NCBI Taxonomy" id="2918883"/>
    <lineage>
        <taxon>Eukaryota</taxon>
        <taxon>Metamonada</taxon>
        <taxon>Carpediemonas-like organisms</taxon>
        <taxon>Aduncisulcus</taxon>
    </lineage>
</organism>
<gene>
    <name evidence="1" type="ORF">ADUPG1_006013</name>
</gene>
<proteinExistence type="predicted"/>
<dbReference type="SUPFAM" id="SSF52047">
    <property type="entry name" value="RNI-like"/>
    <property type="match status" value="1"/>
</dbReference>
<evidence type="ECO:0000313" key="1">
    <source>
        <dbReference type="EMBL" id="GKT31624.1"/>
    </source>
</evidence>
<name>A0ABQ5KGI8_9EUKA</name>
<keyword evidence="2" id="KW-1185">Reference proteome</keyword>
<dbReference type="Gene3D" id="3.80.10.10">
    <property type="entry name" value="Ribonuclease Inhibitor"/>
    <property type="match status" value="1"/>
</dbReference>
<dbReference type="InterPro" id="IPR032675">
    <property type="entry name" value="LRR_dom_sf"/>
</dbReference>
<protein>
    <submittedName>
        <fullName evidence="1">Uncharacterized protein</fullName>
    </submittedName>
</protein>
<evidence type="ECO:0000313" key="2">
    <source>
        <dbReference type="Proteomes" id="UP001057375"/>
    </source>
</evidence>
<accession>A0ABQ5KGI8</accession>
<sequence>MCWRSTESSEPTIPSTIEKHPVDMISIHQIHINVLEKLGSPQMLSDFKSEQFSSISSFRVEDVSITIDDCSALNSLFKIIPITVIEVHNITFEKDCCLSLLFRAISNCTMLKRLVLSSIKTKSGDRSQFDADLTESFDFCSPIAKSIQELYLIDLNMSKSIKTFSSKFLKHATSLKELCLNNNPIGKHLTGKFGKNLPISLNHLMLDNCELNNMGLWAKKHFKKGIETLEYLFGIELSSNDLTDIKLLPLLPSIPKSKNLKLSFIDMSKNKWKQKDLISFVEKVKDSPSLAIALHGCERPTSVKRCPNVSWVE</sequence>
<dbReference type="EMBL" id="BQXS01009708">
    <property type="protein sequence ID" value="GKT31624.1"/>
    <property type="molecule type" value="Genomic_DNA"/>
</dbReference>
<comment type="caution">
    <text evidence="1">The sequence shown here is derived from an EMBL/GenBank/DDBJ whole genome shotgun (WGS) entry which is preliminary data.</text>
</comment>
<reference evidence="1" key="1">
    <citation type="submission" date="2022-03" db="EMBL/GenBank/DDBJ databases">
        <title>Draft genome sequence of Aduncisulcus paluster, a free-living microaerophilic Fornicata.</title>
        <authorList>
            <person name="Yuyama I."/>
            <person name="Kume K."/>
            <person name="Tamura T."/>
            <person name="Inagaki Y."/>
            <person name="Hashimoto T."/>
        </authorList>
    </citation>
    <scope>NUCLEOTIDE SEQUENCE</scope>
    <source>
        <strain evidence="1">NY0171</strain>
    </source>
</reference>
<dbReference type="Proteomes" id="UP001057375">
    <property type="component" value="Unassembled WGS sequence"/>
</dbReference>